<evidence type="ECO:0000313" key="4">
    <source>
        <dbReference type="Proteomes" id="UP001272242"/>
    </source>
</evidence>
<accession>A0ABU5EYY4</accession>
<keyword evidence="2" id="KW-0732">Signal</keyword>
<sequence>MGRSRLIAFGALCLLSAAASAEGIMPVSNPQSDWGGRSGGPKIQGLGVEADALRNRMMRWRERDFRALFGEPFKPVEKEYALMTTEPRWLITGGVRVIGAPDKSHTASYRLGTGVRIDVSFGADGDRPGYIVFYPKVDDGFVRFDRHDRLERRITWERAALWKAVRHTDDRWREVVGWEIDPVRAGELARGLDTLDPAEKLKATAEWAEKQGMRLNTHSTSPKGDTLRRWYRGGKVLVEVQCDGDGHGNEGAPHTFTLYRANGSRLRHESAGPHTPSEVTWYRADDSPLRSELRHTDRVPGCEATWCWFVDGRVVRLEKDTNGDGIPDELTERPGGKEGEVPGQPLVIEKSWAVHPELIPADLRLPDQTDRRVPVRRIAE</sequence>
<evidence type="ECO:0000256" key="1">
    <source>
        <dbReference type="SAM" id="MobiDB-lite"/>
    </source>
</evidence>
<feature type="signal peptide" evidence="2">
    <location>
        <begin position="1"/>
        <end position="21"/>
    </location>
</feature>
<feature type="region of interest" description="Disordered" evidence="1">
    <location>
        <begin position="319"/>
        <end position="344"/>
    </location>
</feature>
<dbReference type="Proteomes" id="UP001272242">
    <property type="component" value="Unassembled WGS sequence"/>
</dbReference>
<organism evidence="3 4">
    <name type="scientific">Gemmata algarum</name>
    <dbReference type="NCBI Taxonomy" id="2975278"/>
    <lineage>
        <taxon>Bacteria</taxon>
        <taxon>Pseudomonadati</taxon>
        <taxon>Planctomycetota</taxon>
        <taxon>Planctomycetia</taxon>
        <taxon>Gemmatales</taxon>
        <taxon>Gemmataceae</taxon>
        <taxon>Gemmata</taxon>
    </lineage>
</organism>
<evidence type="ECO:0000256" key="2">
    <source>
        <dbReference type="SAM" id="SignalP"/>
    </source>
</evidence>
<protein>
    <submittedName>
        <fullName evidence="3">Uncharacterized protein</fullName>
    </submittedName>
</protein>
<comment type="caution">
    <text evidence="3">The sequence shown here is derived from an EMBL/GenBank/DDBJ whole genome shotgun (WGS) entry which is preliminary data.</text>
</comment>
<dbReference type="RefSeq" id="WP_320686795.1">
    <property type="nucleotide sequence ID" value="NZ_JAXBLV010000175.1"/>
</dbReference>
<evidence type="ECO:0000313" key="3">
    <source>
        <dbReference type="EMBL" id="MDY3560164.1"/>
    </source>
</evidence>
<gene>
    <name evidence="3" type="ORF">R5W23_001389</name>
</gene>
<proteinExistence type="predicted"/>
<feature type="chain" id="PRO_5045333090" evidence="2">
    <location>
        <begin position="22"/>
        <end position="380"/>
    </location>
</feature>
<dbReference type="EMBL" id="JAXBLV010000175">
    <property type="protein sequence ID" value="MDY3560164.1"/>
    <property type="molecule type" value="Genomic_DNA"/>
</dbReference>
<reference evidence="4" key="1">
    <citation type="journal article" date="2023" name="Mar. Drugs">
        <title>Gemmata algarum, a Novel Planctomycete Isolated from an Algal Mat, Displays Antimicrobial Activity.</title>
        <authorList>
            <person name="Kumar G."/>
            <person name="Kallscheuer N."/>
            <person name="Kashif M."/>
            <person name="Ahamad S."/>
            <person name="Jagadeeshwari U."/>
            <person name="Pannikurungottu S."/>
            <person name="Haufschild T."/>
            <person name="Kabuu M."/>
            <person name="Sasikala C."/>
            <person name="Jogler C."/>
            <person name="Ramana C."/>
        </authorList>
    </citation>
    <scope>NUCLEOTIDE SEQUENCE [LARGE SCALE GENOMIC DNA]</scope>
    <source>
        <strain evidence="4">JC673</strain>
    </source>
</reference>
<keyword evidence="4" id="KW-1185">Reference proteome</keyword>
<name>A0ABU5EYY4_9BACT</name>
<feature type="compositionally biased region" description="Basic and acidic residues" evidence="1">
    <location>
        <begin position="330"/>
        <end position="340"/>
    </location>
</feature>